<dbReference type="Gene3D" id="2.30.30.40">
    <property type="entry name" value="SH3 Domains"/>
    <property type="match status" value="1"/>
</dbReference>
<keyword evidence="1" id="KW-0812">Transmembrane</keyword>
<dbReference type="EMBL" id="VSSQ01003285">
    <property type="protein sequence ID" value="MPM19985.1"/>
    <property type="molecule type" value="Genomic_DNA"/>
</dbReference>
<evidence type="ECO:0000256" key="1">
    <source>
        <dbReference type="SAM" id="Phobius"/>
    </source>
</evidence>
<keyword evidence="1" id="KW-0472">Membrane</keyword>
<proteinExistence type="predicted"/>
<evidence type="ECO:0000313" key="2">
    <source>
        <dbReference type="EMBL" id="MPM19985.1"/>
    </source>
</evidence>
<comment type="caution">
    <text evidence="2">The sequence shown here is derived from an EMBL/GenBank/DDBJ whole genome shotgun (WGS) entry which is preliminary data.</text>
</comment>
<protein>
    <recommendedName>
        <fullName evidence="3">SH3b domain-containing protein</fullName>
    </recommendedName>
</protein>
<reference evidence="2" key="1">
    <citation type="submission" date="2019-08" db="EMBL/GenBank/DDBJ databases">
        <authorList>
            <person name="Kucharzyk K."/>
            <person name="Murdoch R.W."/>
            <person name="Higgins S."/>
            <person name="Loffler F."/>
        </authorList>
    </citation>
    <scope>NUCLEOTIDE SEQUENCE</scope>
</reference>
<name>A0A644XUZ2_9ZZZZ</name>
<dbReference type="AlphaFoldDB" id="A0A644XUZ2"/>
<feature type="transmembrane region" description="Helical" evidence="1">
    <location>
        <begin position="143"/>
        <end position="163"/>
    </location>
</feature>
<organism evidence="2">
    <name type="scientific">bioreactor metagenome</name>
    <dbReference type="NCBI Taxonomy" id="1076179"/>
    <lineage>
        <taxon>unclassified sequences</taxon>
        <taxon>metagenomes</taxon>
        <taxon>ecological metagenomes</taxon>
    </lineage>
</organism>
<sequence length="208" mass="22848">MKAVLTDEDVKVYNSMEDTSLSIATLHKGDEVDLGKVTRKKNETWVEISLPNDQKGYIAGETKIFTVKRAQLTSKSADLHEAPDETSPILKTYIKGDLMTVKGVETQEAGNWFKIVEEPDLVGYLASSSVKLRVVPELTRSAAIRNLVTGGIFAVIGIVLSLLNSDPTQQNSMIYISYAVIFFGLLQMGQGAFELYKLSKQKAANTKA</sequence>
<evidence type="ECO:0008006" key="3">
    <source>
        <dbReference type="Google" id="ProtNLM"/>
    </source>
</evidence>
<keyword evidence="1" id="KW-1133">Transmembrane helix</keyword>
<accession>A0A644XUZ2</accession>
<gene>
    <name evidence="2" type="ORF">SDC9_66412</name>
</gene>
<feature type="transmembrane region" description="Helical" evidence="1">
    <location>
        <begin position="175"/>
        <end position="193"/>
    </location>
</feature>